<dbReference type="EMBL" id="BNAV01000003">
    <property type="protein sequence ID" value="GHF54526.1"/>
    <property type="molecule type" value="Genomic_DNA"/>
</dbReference>
<dbReference type="Proteomes" id="UP000658656">
    <property type="component" value="Unassembled WGS sequence"/>
</dbReference>
<keyword evidence="1" id="KW-0732">Signal</keyword>
<comment type="caution">
    <text evidence="2">The sequence shown here is derived from an EMBL/GenBank/DDBJ whole genome shotgun (WGS) entry which is preliminary data.</text>
</comment>
<gene>
    <name evidence="2" type="ORF">GCM10017566_30040</name>
</gene>
<evidence type="ECO:0000313" key="2">
    <source>
        <dbReference type="EMBL" id="GHF54526.1"/>
    </source>
</evidence>
<keyword evidence="3" id="KW-1185">Reference proteome</keyword>
<evidence type="ECO:0008006" key="4">
    <source>
        <dbReference type="Google" id="ProtNLM"/>
    </source>
</evidence>
<organism evidence="2 3">
    <name type="scientific">Amycolatopsis bartoniae</name>
    <dbReference type="NCBI Taxonomy" id="941986"/>
    <lineage>
        <taxon>Bacteria</taxon>
        <taxon>Bacillati</taxon>
        <taxon>Actinomycetota</taxon>
        <taxon>Actinomycetes</taxon>
        <taxon>Pseudonocardiales</taxon>
        <taxon>Pseudonocardiaceae</taxon>
        <taxon>Amycolatopsis</taxon>
    </lineage>
</organism>
<feature type="chain" id="PRO_5035003407" description="Chitin-binding type-3 domain-containing protein" evidence="1">
    <location>
        <begin position="29"/>
        <end position="79"/>
    </location>
</feature>
<dbReference type="AlphaFoldDB" id="A0A8H9IVS9"/>
<proteinExistence type="predicted"/>
<protein>
    <recommendedName>
        <fullName evidence="4">Chitin-binding type-3 domain-containing protein</fullName>
    </recommendedName>
</protein>
<evidence type="ECO:0000256" key="1">
    <source>
        <dbReference type="SAM" id="SignalP"/>
    </source>
</evidence>
<accession>A0A8H9IVS9</accession>
<dbReference type="RefSeq" id="WP_145935448.1">
    <property type="nucleotide sequence ID" value="NZ_BNAV01000003.1"/>
</dbReference>
<name>A0A8H9IVS9_9PSEU</name>
<sequence>MKRLLARAGIAGAVAAAAIGLVPATASASGWVDDSWWTEEGLCEVRGDYHVNEGDWYTYECTYHGDHEPSPWLLSGFYK</sequence>
<reference evidence="2" key="1">
    <citation type="journal article" date="2014" name="Int. J. Syst. Evol. Microbiol.">
        <title>Complete genome sequence of Corynebacterium casei LMG S-19264T (=DSM 44701T), isolated from a smear-ripened cheese.</title>
        <authorList>
            <consortium name="US DOE Joint Genome Institute (JGI-PGF)"/>
            <person name="Walter F."/>
            <person name="Albersmeier A."/>
            <person name="Kalinowski J."/>
            <person name="Ruckert C."/>
        </authorList>
    </citation>
    <scope>NUCLEOTIDE SEQUENCE</scope>
    <source>
        <strain evidence="2">CGMCC 4.7679</strain>
    </source>
</reference>
<feature type="signal peptide" evidence="1">
    <location>
        <begin position="1"/>
        <end position="28"/>
    </location>
</feature>
<reference evidence="2" key="2">
    <citation type="submission" date="2020-09" db="EMBL/GenBank/DDBJ databases">
        <authorList>
            <person name="Sun Q."/>
            <person name="Zhou Y."/>
        </authorList>
    </citation>
    <scope>NUCLEOTIDE SEQUENCE</scope>
    <source>
        <strain evidence="2">CGMCC 4.7679</strain>
    </source>
</reference>
<evidence type="ECO:0000313" key="3">
    <source>
        <dbReference type="Proteomes" id="UP000658656"/>
    </source>
</evidence>